<dbReference type="Gene3D" id="3.40.50.1820">
    <property type="entry name" value="alpha/beta hydrolase"/>
    <property type="match status" value="1"/>
</dbReference>
<dbReference type="GO" id="GO:0016787">
    <property type="term" value="F:hydrolase activity"/>
    <property type="evidence" value="ECO:0007669"/>
    <property type="project" value="UniProtKB-KW"/>
</dbReference>
<dbReference type="PRINTS" id="PR00412">
    <property type="entry name" value="EPOXHYDRLASE"/>
</dbReference>
<evidence type="ECO:0000256" key="3">
    <source>
        <dbReference type="ARBA" id="ARBA00022801"/>
    </source>
</evidence>
<evidence type="ECO:0000313" key="6">
    <source>
        <dbReference type="Proteomes" id="UP001499854"/>
    </source>
</evidence>
<dbReference type="InterPro" id="IPR029058">
    <property type="entry name" value="AB_hydrolase_fold"/>
</dbReference>
<dbReference type="RefSeq" id="WP_344659994.1">
    <property type="nucleotide sequence ID" value="NZ_BAAAQM010000035.1"/>
</dbReference>
<dbReference type="SUPFAM" id="SSF53474">
    <property type="entry name" value="alpha/beta-Hydrolases"/>
    <property type="match status" value="1"/>
</dbReference>
<dbReference type="InterPro" id="IPR010497">
    <property type="entry name" value="Epoxide_hydro_N"/>
</dbReference>
<dbReference type="InterPro" id="IPR000639">
    <property type="entry name" value="Epox_hydrolase-like"/>
</dbReference>
<evidence type="ECO:0000259" key="4">
    <source>
        <dbReference type="Pfam" id="PF06441"/>
    </source>
</evidence>
<evidence type="ECO:0000256" key="1">
    <source>
        <dbReference type="ARBA" id="ARBA00010088"/>
    </source>
</evidence>
<dbReference type="PANTHER" id="PTHR21661:SF35">
    <property type="entry name" value="EPOXIDE HYDROLASE"/>
    <property type="match status" value="1"/>
</dbReference>
<dbReference type="InterPro" id="IPR016292">
    <property type="entry name" value="Epoxide_hydrolase"/>
</dbReference>
<keyword evidence="6" id="KW-1185">Reference proteome</keyword>
<evidence type="ECO:0000256" key="2">
    <source>
        <dbReference type="ARBA" id="ARBA00022797"/>
    </source>
</evidence>
<dbReference type="PANTHER" id="PTHR21661">
    <property type="entry name" value="EPOXIDE HYDROLASE 1-RELATED"/>
    <property type="match status" value="1"/>
</dbReference>
<keyword evidence="2" id="KW-0058">Aromatic hydrocarbons catabolism</keyword>
<comment type="similarity">
    <text evidence="1">Belongs to the peptidase S33 family.</text>
</comment>
<protein>
    <submittedName>
        <fullName evidence="5">Epoxide hydrolase</fullName>
    </submittedName>
</protein>
<dbReference type="Pfam" id="PF06441">
    <property type="entry name" value="EHN"/>
    <property type="match status" value="1"/>
</dbReference>
<reference evidence="5 6" key="1">
    <citation type="journal article" date="2019" name="Int. J. Syst. Evol. Microbiol.">
        <title>The Global Catalogue of Microorganisms (GCM) 10K type strain sequencing project: providing services to taxonomists for standard genome sequencing and annotation.</title>
        <authorList>
            <consortium name="The Broad Institute Genomics Platform"/>
            <consortium name="The Broad Institute Genome Sequencing Center for Infectious Disease"/>
            <person name="Wu L."/>
            <person name="Ma J."/>
        </authorList>
    </citation>
    <scope>NUCLEOTIDE SEQUENCE [LARGE SCALE GENOMIC DNA]</scope>
    <source>
        <strain evidence="5 6">JCM 16013</strain>
    </source>
</reference>
<accession>A0ABN2SF62</accession>
<dbReference type="Proteomes" id="UP001499854">
    <property type="component" value="Unassembled WGS sequence"/>
</dbReference>
<dbReference type="PIRSF" id="PIRSF001112">
    <property type="entry name" value="Epoxide_hydrolase"/>
    <property type="match status" value="1"/>
</dbReference>
<comment type="caution">
    <text evidence="5">The sequence shown here is derived from an EMBL/GenBank/DDBJ whole genome shotgun (WGS) entry which is preliminary data.</text>
</comment>
<name>A0ABN2SF62_9ACTN</name>
<organism evidence="5 6">
    <name type="scientific">Catenulispora subtropica</name>
    <dbReference type="NCBI Taxonomy" id="450798"/>
    <lineage>
        <taxon>Bacteria</taxon>
        <taxon>Bacillati</taxon>
        <taxon>Actinomycetota</taxon>
        <taxon>Actinomycetes</taxon>
        <taxon>Catenulisporales</taxon>
        <taxon>Catenulisporaceae</taxon>
        <taxon>Catenulispora</taxon>
    </lineage>
</organism>
<proteinExistence type="inferred from homology"/>
<dbReference type="EMBL" id="BAAAQM010000035">
    <property type="protein sequence ID" value="GAA1985429.1"/>
    <property type="molecule type" value="Genomic_DNA"/>
</dbReference>
<gene>
    <name evidence="5" type="ORF">GCM10009838_54740</name>
</gene>
<feature type="domain" description="Epoxide hydrolase N-terminal" evidence="4">
    <location>
        <begin position="9"/>
        <end position="114"/>
    </location>
</feature>
<keyword evidence="3 5" id="KW-0378">Hydrolase</keyword>
<evidence type="ECO:0000313" key="5">
    <source>
        <dbReference type="EMBL" id="GAA1985429.1"/>
    </source>
</evidence>
<sequence length="398" mass="43359">MSAAPSRPEPFAPRASSAELSDLRTRLHATRWPDAPEDAGWSLGTDLSFLRELVAYWADGFNWPAQEARLARLPRFRVGLRGLGIHFVHARAVAPAGPVLPLLLGHGWPDSFWRYTKVIPLLADPGAHGADPADAFDVVVPDMPGYGYSDRPRGAPLDSIAVAGLWAELMSVLGYDRFGAAGGDIGSHVSRYLGLDHPDRVVAVHRTDAGVPIHTGDPADLTPEERAWLADGAAWAVAEGAYAAMHRSKPQTAAFGLTDSPAGLAAWIVEKLRAWSDCDGEVERRFTHDEILTNVMIYWLTGTIGSSMRMYRANSLIPLAQHARRVEVPSGFALFPRDLLRPPRAWLERTANVVRVTEPPRGGHFAAFEEPELYAAELREFFRPYRAAGAVGAVAAAD</sequence>